<reference evidence="5 6" key="1">
    <citation type="submission" date="2019-09" db="EMBL/GenBank/DDBJ databases">
        <title>Bird 10,000 Genomes (B10K) Project - Family phase.</title>
        <authorList>
            <person name="Zhang G."/>
        </authorList>
    </citation>
    <scope>NUCLEOTIDE SEQUENCE [LARGE SCALE GENOMIC DNA]</scope>
    <source>
        <strain evidence="5">B10K-CU-031-03</strain>
        <tissue evidence="5">Muscle</tissue>
    </source>
</reference>
<evidence type="ECO:0000259" key="3">
    <source>
        <dbReference type="PROSITE" id="PS51232"/>
    </source>
</evidence>
<evidence type="ECO:0000313" key="6">
    <source>
        <dbReference type="Proteomes" id="UP000525205"/>
    </source>
</evidence>
<dbReference type="InterPro" id="IPR042201">
    <property type="entry name" value="FH2_Formin_sf"/>
</dbReference>
<dbReference type="GO" id="GO:0051015">
    <property type="term" value="F:actin filament binding"/>
    <property type="evidence" value="ECO:0007669"/>
    <property type="project" value="TreeGrafter"/>
</dbReference>
<dbReference type="InterPro" id="IPR014768">
    <property type="entry name" value="GBD/FH3_dom"/>
</dbReference>
<organism evidence="5 6">
    <name type="scientific">Cochlearius cochlearius</name>
    <name type="common">Boat-billed heron</name>
    <dbReference type="NCBI Taxonomy" id="110676"/>
    <lineage>
        <taxon>Eukaryota</taxon>
        <taxon>Metazoa</taxon>
        <taxon>Chordata</taxon>
        <taxon>Craniata</taxon>
        <taxon>Vertebrata</taxon>
        <taxon>Euteleostomi</taxon>
        <taxon>Archelosauria</taxon>
        <taxon>Archosauria</taxon>
        <taxon>Dinosauria</taxon>
        <taxon>Saurischia</taxon>
        <taxon>Theropoda</taxon>
        <taxon>Coelurosauria</taxon>
        <taxon>Aves</taxon>
        <taxon>Neognathae</taxon>
        <taxon>Neoaves</taxon>
        <taxon>Aequornithes</taxon>
        <taxon>Pelecaniformes</taxon>
        <taxon>Ardeidae</taxon>
        <taxon>Cochlearius</taxon>
    </lineage>
</organism>
<feature type="compositionally biased region" description="Basic and acidic residues" evidence="2">
    <location>
        <begin position="357"/>
        <end position="368"/>
    </location>
</feature>
<evidence type="ECO:0000256" key="2">
    <source>
        <dbReference type="SAM" id="MobiDB-lite"/>
    </source>
</evidence>
<evidence type="ECO:0000313" key="5">
    <source>
        <dbReference type="EMBL" id="NXE84082.1"/>
    </source>
</evidence>
<feature type="non-terminal residue" evidence="5">
    <location>
        <position position="1"/>
    </location>
</feature>
<dbReference type="InterPro" id="IPR056771">
    <property type="entry name" value="FH3_FHOD1-3-like"/>
</dbReference>
<feature type="domain" description="GBD/FH3" evidence="3">
    <location>
        <begin position="75"/>
        <end position="428"/>
    </location>
</feature>
<gene>
    <name evidence="5" type="primary">Fhod1</name>
    <name evidence="5" type="ORF">COCCOC_R08438</name>
</gene>
<dbReference type="PROSITE" id="PS51232">
    <property type="entry name" value="GBD_FH3"/>
    <property type="match status" value="1"/>
</dbReference>
<dbReference type="Gene3D" id="1.25.10.10">
    <property type="entry name" value="Leucine-rich Repeat Variant"/>
    <property type="match status" value="1"/>
</dbReference>
<proteinExistence type="predicted"/>
<evidence type="ECO:0000256" key="1">
    <source>
        <dbReference type="ARBA" id="ARBA00023203"/>
    </source>
</evidence>
<dbReference type="Pfam" id="PF02181">
    <property type="entry name" value="FH2"/>
    <property type="match status" value="1"/>
</dbReference>
<feature type="domain" description="FH2" evidence="4">
    <location>
        <begin position="742"/>
        <end position="1136"/>
    </location>
</feature>
<dbReference type="InterPro" id="IPR011989">
    <property type="entry name" value="ARM-like"/>
</dbReference>
<feature type="region of interest" description="Disordered" evidence="2">
    <location>
        <begin position="1121"/>
        <end position="1258"/>
    </location>
</feature>
<dbReference type="GO" id="GO:0005856">
    <property type="term" value="C:cytoskeleton"/>
    <property type="evidence" value="ECO:0007669"/>
    <property type="project" value="TreeGrafter"/>
</dbReference>
<dbReference type="Pfam" id="PF18382">
    <property type="entry name" value="Formin_GBD_N"/>
    <property type="match status" value="1"/>
</dbReference>
<dbReference type="PANTHER" id="PTHR45920:SF2">
    <property type="entry name" value="FH1_FH2 DOMAIN-CONTAINING PROTEIN 1"/>
    <property type="match status" value="1"/>
</dbReference>
<evidence type="ECO:0000259" key="4">
    <source>
        <dbReference type="PROSITE" id="PS51444"/>
    </source>
</evidence>
<dbReference type="InterPro" id="IPR015425">
    <property type="entry name" value="FH2_Formin"/>
</dbReference>
<dbReference type="AlphaFoldDB" id="A0A7K8PYV4"/>
<dbReference type="InterPro" id="IPR016024">
    <property type="entry name" value="ARM-type_fold"/>
</dbReference>
<feature type="region of interest" description="Disordered" evidence="2">
    <location>
        <begin position="348"/>
        <end position="409"/>
    </location>
</feature>
<sequence length="1278" mass="139959">VASAEERSGAEPGGGGGGAAMAEPAVPCRVQYLEDADPFGCGSFPEPRRAPVYAVEEALALGAQLPALHRLLGAPLPLEDCTLQLSPSGHYLDLDLSLLEQKDDLEGFYEEVRKGRRPTLILRTQLSVRVHAIIEKLYNSQGPELRRSLFSLKQLFQEDKDLVPEFVNLDGLTCLIKVGAEADQNYQNYILRALSQIMLFVDGMQGVINHNETVQWLYTLSGSLFRLVVKMALKLLLVFVEYTEPNALLLIRAVNTVDRARGTCPWSNLIAILEQRHGADTELLVFAMTLINKTLAALPDQDTFYDVTDCLEQQGMERLVQQYLGSKGTDLDLKQQFVLYESALKLEDDVEEPPSGGRKERRTDEGRRGWRSQGSCPEPGPDAQPLLESPGTPKEPPTKDTPSVPAPSSPADAGVFCAAGLAVRCGMAWFACRSHRPHPCLPPGQRPPLSCRARFLENLAAAQKEKISSMAKGRLDVLSDAALECPTAVRWDRENSTPEPGMEPPSIRSRLAQPDATDSCSTISSDTKFMLDMLYAKGSSEPRREKVFPEVPLSPLVQGEVEMDTGGGGSQEQEDTWLRSRAPDGPVASAHTKLTHAMSSVDAETHTQKLENTGMAPIKKDVELTWEHLQASPVQLKIKDLDFTDLGEEEDFDILDMGPMANGSFFSPSIKATSAGSLMVPPPPPAVPGCPPPPPPPPAVPGCPPPPPPPPAVPSCPPPPPPPPAVPGCPPPPGLPGLSVADGPSQAKKKRTVKLFWKELKQLDGTAGPGRFGQATLWASLQNVEVNAAKLEHLFESRSKEVPPSKKAVDGKKVVVVLDPKRSNAINIGLTVLPPVHIIKTAVLNFDEFAVNKEGIEKILTMVPTGEEKQKIQEAQLANPDVPLGSAEQFLLALSSISDLTARLQLWAFKLDYESLEQEIAEPLFDLKVGMEQLARNHTFKCILATLLAMGNFLNGSQSRGFELGYLEKVSEVKDTVHRQSLLHHLCQMVVEKFPETTDLYSEIASITRSAKVDFDELANSLAQLERRCRASWDNLKVIAKHETKPVLKSKLTDFLKDSTQRIVVLKVVHRRVLNRFHSFLLYLGYPASTARDVKVTPICKLLREFALEYRTCRERVLQQQKKRAAHRERTKTRGRLITETEKFSSIAEATASPPALVSSGPEEQTEAGHESMKNVLTSPTDAPARRSRASRGTGHATPAQGSPAQEDVPSSPDDASDEIMDRLVKSVTHNANPRPCANKERRRSRGNRKSLRRTLKSGLSDDLVQALGLARAPGMEV</sequence>
<dbReference type="SUPFAM" id="SSF48371">
    <property type="entry name" value="ARM repeat"/>
    <property type="match status" value="1"/>
</dbReference>
<comment type="caution">
    <text evidence="5">The sequence shown here is derived from an EMBL/GenBank/DDBJ whole genome shotgun (WGS) entry which is preliminary data.</text>
</comment>
<dbReference type="GO" id="GO:0030866">
    <property type="term" value="P:cortical actin cytoskeleton organization"/>
    <property type="evidence" value="ECO:0007669"/>
    <property type="project" value="TreeGrafter"/>
</dbReference>
<protein>
    <submittedName>
        <fullName evidence="5">FHOD1 protein</fullName>
    </submittedName>
</protein>
<dbReference type="EMBL" id="VWPP01000884">
    <property type="protein sequence ID" value="NXE84082.1"/>
    <property type="molecule type" value="Genomic_DNA"/>
</dbReference>
<keyword evidence="6" id="KW-1185">Reference proteome</keyword>
<dbReference type="Proteomes" id="UP000525205">
    <property type="component" value="Unassembled WGS sequence"/>
</dbReference>
<dbReference type="GO" id="GO:0005737">
    <property type="term" value="C:cytoplasm"/>
    <property type="evidence" value="ECO:0007669"/>
    <property type="project" value="TreeGrafter"/>
</dbReference>
<dbReference type="SUPFAM" id="SSF101447">
    <property type="entry name" value="Formin homology 2 domain (FH2 domain)"/>
    <property type="match status" value="1"/>
</dbReference>
<feature type="compositionally biased region" description="Basic residues" evidence="2">
    <location>
        <begin position="1121"/>
        <end position="1135"/>
    </location>
</feature>
<keyword evidence="1" id="KW-0009">Actin-binding</keyword>
<dbReference type="Pfam" id="PF24959">
    <property type="entry name" value="FH3_FHOD1-3"/>
    <property type="match status" value="1"/>
</dbReference>
<accession>A0A7K8PYV4</accession>
<dbReference type="InterPro" id="IPR041387">
    <property type="entry name" value="FHOD1_GBD_N"/>
</dbReference>
<dbReference type="PANTHER" id="PTHR45920">
    <property type="entry name" value="FORMIN HOMOLOGY 2 DOMAIN CONTAINING, ISOFORM I"/>
    <property type="match status" value="1"/>
</dbReference>
<feature type="region of interest" description="Disordered" evidence="2">
    <location>
        <begin position="492"/>
        <end position="523"/>
    </location>
</feature>
<feature type="non-terminal residue" evidence="5">
    <location>
        <position position="1278"/>
    </location>
</feature>
<feature type="region of interest" description="Disordered" evidence="2">
    <location>
        <begin position="1"/>
        <end position="21"/>
    </location>
</feature>
<dbReference type="FunFam" id="1.25.10.10:FF:000056">
    <property type="entry name" value="FH1/FH2 domain-containing protein 3 isoform X1"/>
    <property type="match status" value="1"/>
</dbReference>
<dbReference type="Gene3D" id="1.20.58.2220">
    <property type="entry name" value="Formin, FH2 domain"/>
    <property type="match status" value="1"/>
</dbReference>
<dbReference type="PROSITE" id="PS51444">
    <property type="entry name" value="FH2"/>
    <property type="match status" value="1"/>
</dbReference>
<name>A0A7K8PYV4_COCCO</name>
<feature type="compositionally biased region" description="Basic residues" evidence="2">
    <location>
        <begin position="1241"/>
        <end position="1256"/>
    </location>
</feature>
<dbReference type="SMART" id="SM00498">
    <property type="entry name" value="FH2"/>
    <property type="match status" value="1"/>
</dbReference>